<reference evidence="6 7" key="1">
    <citation type="submission" date="2024-08" db="EMBL/GenBank/DDBJ databases">
        <authorList>
            <person name="Lu H."/>
        </authorList>
    </citation>
    <scope>NUCLEOTIDE SEQUENCE [LARGE SCALE GENOMIC DNA]</scope>
    <source>
        <strain evidence="6 7">BYS78W</strain>
    </source>
</reference>
<evidence type="ECO:0000256" key="1">
    <source>
        <dbReference type="ARBA" id="ARBA00001933"/>
    </source>
</evidence>
<dbReference type="InterPro" id="IPR015422">
    <property type="entry name" value="PyrdxlP-dep_Trfase_small"/>
</dbReference>
<dbReference type="InterPro" id="IPR001597">
    <property type="entry name" value="ArAA_b-elim_lyase/Thr_aldolase"/>
</dbReference>
<feature type="domain" description="Aromatic amino acid beta-eliminating lyase/threonine aldolase" evidence="5">
    <location>
        <begin position="17"/>
        <end position="298"/>
    </location>
</feature>
<evidence type="ECO:0000256" key="4">
    <source>
        <dbReference type="ARBA" id="ARBA00022898"/>
    </source>
</evidence>
<evidence type="ECO:0000256" key="2">
    <source>
        <dbReference type="ARBA" id="ARBA00006966"/>
    </source>
</evidence>
<dbReference type="SUPFAM" id="SSF53383">
    <property type="entry name" value="PLP-dependent transferases"/>
    <property type="match status" value="1"/>
</dbReference>
<keyword evidence="7" id="KW-1185">Reference proteome</keyword>
<evidence type="ECO:0000313" key="7">
    <source>
        <dbReference type="Proteomes" id="UP001606134"/>
    </source>
</evidence>
<dbReference type="Gene3D" id="3.90.1150.10">
    <property type="entry name" value="Aspartate Aminotransferase, domain 1"/>
    <property type="match status" value="1"/>
</dbReference>
<dbReference type="InterPro" id="IPR015424">
    <property type="entry name" value="PyrdxlP-dep_Trfase"/>
</dbReference>
<dbReference type="GO" id="GO:0016829">
    <property type="term" value="F:lyase activity"/>
    <property type="evidence" value="ECO:0007669"/>
    <property type="project" value="UniProtKB-KW"/>
</dbReference>
<dbReference type="NCBIfam" id="NF041359">
    <property type="entry name" value="GntG_guanitoxin"/>
    <property type="match status" value="1"/>
</dbReference>
<gene>
    <name evidence="6" type="primary">ltaE</name>
    <name evidence="6" type="ORF">ACG04R_01180</name>
</gene>
<dbReference type="Pfam" id="PF01212">
    <property type="entry name" value="Beta_elim_lyase"/>
    <property type="match status" value="1"/>
</dbReference>
<comment type="cofactor">
    <cofactor evidence="1">
        <name>pyridoxal 5'-phosphate</name>
        <dbReference type="ChEBI" id="CHEBI:597326"/>
    </cofactor>
</comment>
<dbReference type="EC" id="4.1.2.48" evidence="6"/>
<dbReference type="EMBL" id="JBIGIC010000001">
    <property type="protein sequence ID" value="MFG6485260.1"/>
    <property type="molecule type" value="Genomic_DNA"/>
</dbReference>
<keyword evidence="4" id="KW-0663">Pyridoxal phosphate</keyword>
<evidence type="ECO:0000256" key="3">
    <source>
        <dbReference type="ARBA" id="ARBA00011881"/>
    </source>
</evidence>
<dbReference type="Proteomes" id="UP001606134">
    <property type="component" value="Unassembled WGS sequence"/>
</dbReference>
<proteinExistence type="inferred from homology"/>
<dbReference type="PIRSF" id="PIRSF017617">
    <property type="entry name" value="Thr_aldolase"/>
    <property type="match status" value="1"/>
</dbReference>
<dbReference type="InterPro" id="IPR023603">
    <property type="entry name" value="Low_specificity_L-TA-like"/>
</dbReference>
<dbReference type="RefSeq" id="WP_394405751.1">
    <property type="nucleotide sequence ID" value="NZ_JBIGIC010000001.1"/>
</dbReference>
<name>A0ABW7H5Y8_9BURK</name>
<evidence type="ECO:0000259" key="5">
    <source>
        <dbReference type="Pfam" id="PF01212"/>
    </source>
</evidence>
<comment type="subunit">
    <text evidence="3">Homotetramer.</text>
</comment>
<sequence>MTDYAPSSGGGGPATVDLRSDTVTKPTAAMLAAIAAAKVGDDVFGDDPTVNALQERVAALLGKEAALFMSSGTQSNLCGLLAHCGRGDEYIVGQLAHTYRYEGGGAAVLGSIQPQPLPNQPDGTLKLEDIAAAIKPDDPHFARTRLLALENTWNGNVLPATYVADACELAHARGLATHLDGARLFNAAVASGRTVAELARHFDSVSICFSKGLGAPVGSMLVGSKALIARAHRVRKMVGGGLRQVGLLAAAADHALTHHIERLADDHALARRLADGLAALPGVTVTPPQTNIVFAQVSEGRGPALLEHLKSRGVLATGLIGLRFVTHLDVDAAGIDHALGAAREFLTKG</sequence>
<comment type="caution">
    <text evidence="6">The sequence shown here is derived from an EMBL/GenBank/DDBJ whole genome shotgun (WGS) entry which is preliminary data.</text>
</comment>
<comment type="similarity">
    <text evidence="2">Belongs to the threonine aldolase family.</text>
</comment>
<dbReference type="InterPro" id="IPR015421">
    <property type="entry name" value="PyrdxlP-dep_Trfase_major"/>
</dbReference>
<evidence type="ECO:0000313" key="6">
    <source>
        <dbReference type="EMBL" id="MFG6485260.1"/>
    </source>
</evidence>
<accession>A0ABW7H5Y8</accession>
<dbReference type="PANTHER" id="PTHR48097:SF9">
    <property type="entry name" value="L-THREONINE ALDOLASE"/>
    <property type="match status" value="1"/>
</dbReference>
<protein>
    <submittedName>
        <fullName evidence="6">Low-specificity L-threonine aldolase</fullName>
        <ecNumber evidence="6">4.1.2.48</ecNumber>
    </submittedName>
</protein>
<dbReference type="NCBIfam" id="NF007825">
    <property type="entry name" value="PRK10534.1"/>
    <property type="match status" value="1"/>
</dbReference>
<dbReference type="Gene3D" id="3.40.640.10">
    <property type="entry name" value="Type I PLP-dependent aspartate aminotransferase-like (Major domain)"/>
    <property type="match status" value="1"/>
</dbReference>
<organism evidence="6 7">
    <name type="scientific">Pelomonas candidula</name>
    <dbReference type="NCBI Taxonomy" id="3299025"/>
    <lineage>
        <taxon>Bacteria</taxon>
        <taxon>Pseudomonadati</taxon>
        <taxon>Pseudomonadota</taxon>
        <taxon>Betaproteobacteria</taxon>
        <taxon>Burkholderiales</taxon>
        <taxon>Sphaerotilaceae</taxon>
        <taxon>Roseateles</taxon>
    </lineage>
</organism>
<dbReference type="PANTHER" id="PTHR48097">
    <property type="entry name" value="L-THREONINE ALDOLASE-RELATED"/>
    <property type="match status" value="1"/>
</dbReference>
<keyword evidence="6" id="KW-0456">Lyase</keyword>